<dbReference type="Gene3D" id="3.30.420.10">
    <property type="entry name" value="Ribonuclease H-like superfamily/Ribonuclease H"/>
    <property type="match status" value="1"/>
</dbReference>
<proteinExistence type="predicted"/>
<dbReference type="GO" id="GO:0003676">
    <property type="term" value="F:nucleic acid binding"/>
    <property type="evidence" value="ECO:0007669"/>
    <property type="project" value="InterPro"/>
</dbReference>
<dbReference type="PROSITE" id="PS50994">
    <property type="entry name" value="INTEGRASE"/>
    <property type="match status" value="1"/>
</dbReference>
<dbReference type="AlphaFoldDB" id="A0A5J4QCX7"/>
<organism evidence="3">
    <name type="scientific">termite gut metagenome</name>
    <dbReference type="NCBI Taxonomy" id="433724"/>
    <lineage>
        <taxon>unclassified sequences</taxon>
        <taxon>metagenomes</taxon>
        <taxon>organismal metagenomes</taxon>
    </lineage>
</organism>
<dbReference type="InterPro" id="IPR036397">
    <property type="entry name" value="RNaseH_sf"/>
</dbReference>
<reference evidence="3" key="1">
    <citation type="submission" date="2019-03" db="EMBL/GenBank/DDBJ databases">
        <title>Single cell metagenomics reveals metabolic interactions within the superorganism composed of flagellate Streblomastix strix and complex community of Bacteroidetes bacteria on its surface.</title>
        <authorList>
            <person name="Treitli S.C."/>
            <person name="Kolisko M."/>
            <person name="Husnik F."/>
            <person name="Keeling P."/>
            <person name="Hampl V."/>
        </authorList>
    </citation>
    <scope>NUCLEOTIDE SEQUENCE</scope>
    <source>
        <strain evidence="3">STM</strain>
    </source>
</reference>
<dbReference type="EMBL" id="SNRY01004148">
    <property type="protein sequence ID" value="KAA6318571.1"/>
    <property type="molecule type" value="Genomic_DNA"/>
</dbReference>
<dbReference type="SUPFAM" id="SSF53098">
    <property type="entry name" value="Ribonuclease H-like"/>
    <property type="match status" value="1"/>
</dbReference>
<dbReference type="Pfam" id="PF13683">
    <property type="entry name" value="rve_3"/>
    <property type="match status" value="1"/>
</dbReference>
<dbReference type="GO" id="GO:0015074">
    <property type="term" value="P:DNA integration"/>
    <property type="evidence" value="ECO:0007669"/>
    <property type="project" value="InterPro"/>
</dbReference>
<gene>
    <name evidence="3" type="ORF">EZS27_031439</name>
</gene>
<evidence type="ECO:0000259" key="2">
    <source>
        <dbReference type="PROSITE" id="PS50994"/>
    </source>
</evidence>
<dbReference type="InterPro" id="IPR001584">
    <property type="entry name" value="Integrase_cat-core"/>
</dbReference>
<name>A0A5J4QCX7_9ZZZZ</name>
<dbReference type="InterPro" id="IPR012337">
    <property type="entry name" value="RNaseH-like_sf"/>
</dbReference>
<evidence type="ECO:0000256" key="1">
    <source>
        <dbReference type="SAM" id="MobiDB-lite"/>
    </source>
</evidence>
<sequence length="262" mass="30083">MALEKAKEEKVAMGEIETHHPGYLGAQDTYYVGYIKGVGKIYQQTFIDTYSKVATVKLYDRKIALVAADMLNDRVVPLYDSYDIPLMRILTDRGTEYCGAREHHEFQLYLAIEDIEHTKTKAKSPQTNGICERFHRTMQDEFYATAFRKKIYQTIDDLQADIDVWLKYYNEERPHTGKHCYGKTPMQTWMESIHLAKDKLLSSHYQNFVSLPLSGEVKTGSAGEQPASNNPTDWNGQGGQKSPSYKLPIPRNYDLENPPSRL</sequence>
<accession>A0A5J4QCX7</accession>
<protein>
    <recommendedName>
        <fullName evidence="2">Integrase catalytic domain-containing protein</fullName>
    </recommendedName>
</protein>
<feature type="domain" description="Integrase catalytic" evidence="2">
    <location>
        <begin position="17"/>
        <end position="193"/>
    </location>
</feature>
<evidence type="ECO:0000313" key="3">
    <source>
        <dbReference type="EMBL" id="KAA6318571.1"/>
    </source>
</evidence>
<feature type="region of interest" description="Disordered" evidence="1">
    <location>
        <begin position="216"/>
        <end position="262"/>
    </location>
</feature>
<feature type="compositionally biased region" description="Polar residues" evidence="1">
    <location>
        <begin position="226"/>
        <end position="243"/>
    </location>
</feature>
<comment type="caution">
    <text evidence="3">The sequence shown here is derived from an EMBL/GenBank/DDBJ whole genome shotgun (WGS) entry which is preliminary data.</text>
</comment>